<evidence type="ECO:0000256" key="8">
    <source>
        <dbReference type="ARBA" id="ARBA00048679"/>
    </source>
</evidence>
<dbReference type="SUPFAM" id="SSF56112">
    <property type="entry name" value="Protein kinase-like (PK-like)"/>
    <property type="match status" value="1"/>
</dbReference>
<dbReference type="PROSITE" id="PS00109">
    <property type="entry name" value="PROTEIN_KINASE_TYR"/>
    <property type="match status" value="1"/>
</dbReference>
<keyword evidence="4" id="KW-0547">Nucleotide-binding</keyword>
<evidence type="ECO:0000256" key="7">
    <source>
        <dbReference type="ARBA" id="ARBA00047899"/>
    </source>
</evidence>
<dbReference type="PANTHER" id="PTHR48005:SF13">
    <property type="entry name" value="SERINE_THREONINE-PROTEIN KINASE DDB_G0278509-RELATED"/>
    <property type="match status" value="1"/>
</dbReference>
<dbReference type="Gene3D" id="1.10.510.10">
    <property type="entry name" value="Transferase(Phosphotransferase) domain 1"/>
    <property type="match status" value="1"/>
</dbReference>
<protein>
    <recommendedName>
        <fullName evidence="1">non-specific serine/threonine protein kinase</fullName>
        <ecNumber evidence="1">2.7.11.1</ecNumber>
    </recommendedName>
</protein>
<dbReference type="InterPro" id="IPR011009">
    <property type="entry name" value="Kinase-like_dom_sf"/>
</dbReference>
<evidence type="ECO:0000259" key="9">
    <source>
        <dbReference type="PROSITE" id="PS50011"/>
    </source>
</evidence>
<reference evidence="10" key="1">
    <citation type="journal article" date="2019" name="Science">
        <title>Mutation of a bHLH transcription factor allowed almond domestication.</title>
        <authorList>
            <person name="Sanchez-Perez R."/>
            <person name="Pavan S."/>
            <person name="Mazzeo R."/>
            <person name="Moldovan C."/>
            <person name="Aiese Cigliano R."/>
            <person name="Del Cueto J."/>
            <person name="Ricciardi F."/>
            <person name="Lotti C."/>
            <person name="Ricciardi L."/>
            <person name="Dicenta F."/>
            <person name="Lopez-Marques R.L."/>
            <person name="Lindberg Moller B."/>
        </authorList>
    </citation>
    <scope>NUCLEOTIDE SEQUENCE</scope>
</reference>
<evidence type="ECO:0000256" key="5">
    <source>
        <dbReference type="ARBA" id="ARBA00022777"/>
    </source>
</evidence>
<dbReference type="Pfam" id="PF00069">
    <property type="entry name" value="Pkinase"/>
    <property type="match status" value="1"/>
</dbReference>
<keyword evidence="2" id="KW-0723">Serine/threonine-protein kinase</keyword>
<gene>
    <name evidence="10" type="ORF">Prudu_021568</name>
</gene>
<dbReference type="InterPro" id="IPR008266">
    <property type="entry name" value="Tyr_kinase_AS"/>
</dbReference>
<feature type="domain" description="Protein kinase" evidence="9">
    <location>
        <begin position="1"/>
        <end position="113"/>
    </location>
</feature>
<proteinExistence type="predicted"/>
<dbReference type="PANTHER" id="PTHR48005">
    <property type="entry name" value="LEUCINE RICH REPEAT KINASE 2"/>
    <property type="match status" value="1"/>
</dbReference>
<comment type="catalytic activity">
    <reaction evidence="8">
        <text>L-seryl-[protein] + ATP = O-phospho-L-seryl-[protein] + ADP + H(+)</text>
        <dbReference type="Rhea" id="RHEA:17989"/>
        <dbReference type="Rhea" id="RHEA-COMP:9863"/>
        <dbReference type="Rhea" id="RHEA-COMP:11604"/>
        <dbReference type="ChEBI" id="CHEBI:15378"/>
        <dbReference type="ChEBI" id="CHEBI:29999"/>
        <dbReference type="ChEBI" id="CHEBI:30616"/>
        <dbReference type="ChEBI" id="CHEBI:83421"/>
        <dbReference type="ChEBI" id="CHEBI:456216"/>
        <dbReference type="EC" id="2.7.11.1"/>
    </reaction>
</comment>
<evidence type="ECO:0000313" key="10">
    <source>
        <dbReference type="EMBL" id="BBH09148.1"/>
    </source>
</evidence>
<keyword evidence="6" id="KW-0067">ATP-binding</keyword>
<evidence type="ECO:0000256" key="4">
    <source>
        <dbReference type="ARBA" id="ARBA00022741"/>
    </source>
</evidence>
<evidence type="ECO:0000256" key="2">
    <source>
        <dbReference type="ARBA" id="ARBA00022527"/>
    </source>
</evidence>
<sequence>RKRREEDERILGEYSSGTKIAPIATTLSNDHEAKELGWTNYLSYMHHDCLPPIVHRDMSSKNVLLDSEYEACVSDFGTAKFLNPGNVLTTKISVFYTWCVRFMHDTISCVSYF</sequence>
<evidence type="ECO:0000256" key="6">
    <source>
        <dbReference type="ARBA" id="ARBA00022840"/>
    </source>
</evidence>
<dbReference type="PROSITE" id="PS50011">
    <property type="entry name" value="PROTEIN_KINASE_DOM"/>
    <property type="match status" value="1"/>
</dbReference>
<keyword evidence="10" id="KW-0675">Receptor</keyword>
<dbReference type="GO" id="GO:0005524">
    <property type="term" value="F:ATP binding"/>
    <property type="evidence" value="ECO:0007669"/>
    <property type="project" value="UniProtKB-KW"/>
</dbReference>
<comment type="catalytic activity">
    <reaction evidence="7">
        <text>L-threonyl-[protein] + ATP = O-phospho-L-threonyl-[protein] + ADP + H(+)</text>
        <dbReference type="Rhea" id="RHEA:46608"/>
        <dbReference type="Rhea" id="RHEA-COMP:11060"/>
        <dbReference type="Rhea" id="RHEA-COMP:11605"/>
        <dbReference type="ChEBI" id="CHEBI:15378"/>
        <dbReference type="ChEBI" id="CHEBI:30013"/>
        <dbReference type="ChEBI" id="CHEBI:30616"/>
        <dbReference type="ChEBI" id="CHEBI:61977"/>
        <dbReference type="ChEBI" id="CHEBI:456216"/>
        <dbReference type="EC" id="2.7.11.1"/>
    </reaction>
</comment>
<dbReference type="GO" id="GO:0004674">
    <property type="term" value="F:protein serine/threonine kinase activity"/>
    <property type="evidence" value="ECO:0007669"/>
    <property type="project" value="UniProtKB-KW"/>
</dbReference>
<evidence type="ECO:0000256" key="1">
    <source>
        <dbReference type="ARBA" id="ARBA00012513"/>
    </source>
</evidence>
<dbReference type="InterPro" id="IPR051420">
    <property type="entry name" value="Ser_Thr_Kinases_DiverseReg"/>
</dbReference>
<keyword evidence="5 10" id="KW-0418">Kinase</keyword>
<dbReference type="EC" id="2.7.11.1" evidence="1"/>
<name>A0A4Y1RZ22_PRUDU</name>
<feature type="non-terminal residue" evidence="10">
    <location>
        <position position="1"/>
    </location>
</feature>
<dbReference type="AlphaFoldDB" id="A0A4Y1RZ22"/>
<dbReference type="InterPro" id="IPR000719">
    <property type="entry name" value="Prot_kinase_dom"/>
</dbReference>
<accession>A0A4Y1RZ22</accession>
<evidence type="ECO:0000256" key="3">
    <source>
        <dbReference type="ARBA" id="ARBA00022679"/>
    </source>
</evidence>
<keyword evidence="3" id="KW-0808">Transferase</keyword>
<organism evidence="10">
    <name type="scientific">Prunus dulcis</name>
    <name type="common">Almond</name>
    <name type="synonym">Amygdalus dulcis</name>
    <dbReference type="NCBI Taxonomy" id="3755"/>
    <lineage>
        <taxon>Eukaryota</taxon>
        <taxon>Viridiplantae</taxon>
        <taxon>Streptophyta</taxon>
        <taxon>Embryophyta</taxon>
        <taxon>Tracheophyta</taxon>
        <taxon>Spermatophyta</taxon>
        <taxon>Magnoliopsida</taxon>
        <taxon>eudicotyledons</taxon>
        <taxon>Gunneridae</taxon>
        <taxon>Pentapetalae</taxon>
        <taxon>rosids</taxon>
        <taxon>fabids</taxon>
        <taxon>Rosales</taxon>
        <taxon>Rosaceae</taxon>
        <taxon>Amygdaloideae</taxon>
        <taxon>Amygdaleae</taxon>
        <taxon>Prunus</taxon>
    </lineage>
</organism>
<dbReference type="EMBL" id="AP019304">
    <property type="protein sequence ID" value="BBH09148.1"/>
    <property type="molecule type" value="Genomic_DNA"/>
</dbReference>